<dbReference type="GO" id="GO:0007186">
    <property type="term" value="P:G protein-coupled receptor signaling pathway"/>
    <property type="evidence" value="ECO:0007669"/>
    <property type="project" value="InterPro"/>
</dbReference>
<keyword evidence="5 8" id="KW-1133">Transmembrane helix</keyword>
<keyword evidence="6 8" id="KW-0472">Membrane</keyword>
<name>A0A8C2UM11_CHILA</name>
<evidence type="ECO:0000256" key="1">
    <source>
        <dbReference type="ARBA" id="ARBA00004651"/>
    </source>
</evidence>
<keyword evidence="4 8" id="KW-0812">Transmembrane</keyword>
<dbReference type="GO" id="GO:0004984">
    <property type="term" value="F:olfactory receptor activity"/>
    <property type="evidence" value="ECO:0007669"/>
    <property type="project" value="InterPro"/>
</dbReference>
<evidence type="ECO:0000256" key="2">
    <source>
        <dbReference type="ARBA" id="ARBA00022475"/>
    </source>
</evidence>
<evidence type="ECO:0000256" key="4">
    <source>
        <dbReference type="ARBA" id="ARBA00022692"/>
    </source>
</evidence>
<evidence type="ECO:0000256" key="7">
    <source>
        <dbReference type="ARBA" id="ARBA00023224"/>
    </source>
</evidence>
<sequence length="236" mass="26045">VSSQTRVTQFILRGFSDAQELRLVVVLFFLFVYLFGLLGNISIITVVFQESCLQSSMHFLKNCSFLDKCYTLVTIPKVPVTSIMGSGLIFYLECVAQPCVFITLSSTESLLLMAVAYDQCVAVLEPCSMGPWPGHLACTDYHLNEEVGFCVSSCVALSSFALTVLSYAWVSSAIMWKAFSTCSSRLTTVLLFYGTGSFVYLRPASQYSPTQGRLASSFYSILPPILNPKLYCPGKH</sequence>
<dbReference type="Ensembl" id="ENSCLAT00000000906.1">
    <property type="protein sequence ID" value="ENSCLAP00000000869.1"/>
    <property type="gene ID" value="ENSCLAG00000000675.1"/>
</dbReference>
<evidence type="ECO:0000256" key="5">
    <source>
        <dbReference type="ARBA" id="ARBA00022989"/>
    </source>
</evidence>
<keyword evidence="10" id="KW-1185">Reference proteome</keyword>
<dbReference type="GO" id="GO:0005886">
    <property type="term" value="C:plasma membrane"/>
    <property type="evidence" value="ECO:0007669"/>
    <property type="project" value="UniProtKB-SubCell"/>
</dbReference>
<proteinExistence type="predicted"/>
<protein>
    <recommendedName>
        <fullName evidence="11">Olfactory receptor</fullName>
    </recommendedName>
</protein>
<evidence type="ECO:0000313" key="10">
    <source>
        <dbReference type="Proteomes" id="UP000694398"/>
    </source>
</evidence>
<feature type="transmembrane region" description="Helical" evidence="8">
    <location>
        <begin position="21"/>
        <end position="48"/>
    </location>
</feature>
<dbReference type="Pfam" id="PF13853">
    <property type="entry name" value="7tm_4"/>
    <property type="match status" value="2"/>
</dbReference>
<evidence type="ECO:0008006" key="11">
    <source>
        <dbReference type="Google" id="ProtNLM"/>
    </source>
</evidence>
<reference evidence="9" key="2">
    <citation type="submission" date="2025-09" db="UniProtKB">
        <authorList>
            <consortium name="Ensembl"/>
        </authorList>
    </citation>
    <scope>IDENTIFICATION</scope>
</reference>
<keyword evidence="2" id="KW-1003">Cell membrane</keyword>
<dbReference type="Proteomes" id="UP000694398">
    <property type="component" value="Unassembled WGS sequence"/>
</dbReference>
<dbReference type="Gene3D" id="1.20.1070.10">
    <property type="entry name" value="Rhodopsin 7-helix transmembrane proteins"/>
    <property type="match status" value="1"/>
</dbReference>
<evidence type="ECO:0000256" key="3">
    <source>
        <dbReference type="ARBA" id="ARBA00022606"/>
    </source>
</evidence>
<dbReference type="GeneTree" id="ENSGT01140000282524"/>
<accession>A0A8C2UM11</accession>
<dbReference type="SUPFAM" id="SSF81321">
    <property type="entry name" value="Family A G protein-coupled receptor-like"/>
    <property type="match status" value="1"/>
</dbReference>
<evidence type="ECO:0000256" key="6">
    <source>
        <dbReference type="ARBA" id="ARBA00023136"/>
    </source>
</evidence>
<dbReference type="AlphaFoldDB" id="A0A8C2UM11"/>
<evidence type="ECO:0000256" key="8">
    <source>
        <dbReference type="SAM" id="Phobius"/>
    </source>
</evidence>
<organism evidence="9 10">
    <name type="scientific">Chinchilla lanigera</name>
    <name type="common">Long-tailed chinchilla</name>
    <name type="synonym">Chinchilla villidera</name>
    <dbReference type="NCBI Taxonomy" id="34839"/>
    <lineage>
        <taxon>Eukaryota</taxon>
        <taxon>Metazoa</taxon>
        <taxon>Chordata</taxon>
        <taxon>Craniata</taxon>
        <taxon>Vertebrata</taxon>
        <taxon>Euteleostomi</taxon>
        <taxon>Mammalia</taxon>
        <taxon>Eutheria</taxon>
        <taxon>Euarchontoglires</taxon>
        <taxon>Glires</taxon>
        <taxon>Rodentia</taxon>
        <taxon>Hystricomorpha</taxon>
        <taxon>Chinchillidae</taxon>
        <taxon>Chinchilla</taxon>
    </lineage>
</organism>
<keyword evidence="3" id="KW-0716">Sensory transduction</keyword>
<dbReference type="InterPro" id="IPR000725">
    <property type="entry name" value="Olfact_rcpt"/>
</dbReference>
<dbReference type="PANTHER" id="PTHR26453">
    <property type="entry name" value="OLFACTORY RECEPTOR"/>
    <property type="match status" value="1"/>
</dbReference>
<evidence type="ECO:0000313" key="9">
    <source>
        <dbReference type="Ensembl" id="ENSCLAP00000000869.1"/>
    </source>
</evidence>
<keyword evidence="7" id="KW-0807">Transducer</keyword>
<reference evidence="9" key="1">
    <citation type="submission" date="2025-08" db="UniProtKB">
        <authorList>
            <consortium name="Ensembl"/>
        </authorList>
    </citation>
    <scope>IDENTIFICATION</scope>
</reference>
<dbReference type="OMA" id="YTWIVSA"/>
<comment type="subcellular location">
    <subcellularLocation>
        <location evidence="1">Cell membrane</location>
        <topology evidence="1">Multi-pass membrane protein</topology>
    </subcellularLocation>
</comment>